<evidence type="ECO:0000259" key="1">
    <source>
        <dbReference type="Pfam" id="PF04073"/>
    </source>
</evidence>
<dbReference type="SUPFAM" id="SSF55826">
    <property type="entry name" value="YbaK/ProRS associated domain"/>
    <property type="match status" value="1"/>
</dbReference>
<evidence type="ECO:0000313" key="2">
    <source>
        <dbReference type="EMBL" id="MXR70862.1"/>
    </source>
</evidence>
<reference evidence="2 3" key="1">
    <citation type="submission" date="2019-12" db="EMBL/GenBank/DDBJ databases">
        <title>Shewanella insulae sp. nov., isolated from a tidal flat.</title>
        <authorList>
            <person name="Yoon J.-H."/>
        </authorList>
    </citation>
    <scope>NUCLEOTIDE SEQUENCE [LARGE SCALE GENOMIC DNA]</scope>
    <source>
        <strain evidence="2 3">JBTF-M18</strain>
    </source>
</reference>
<dbReference type="GO" id="GO:0002161">
    <property type="term" value="F:aminoacyl-tRNA deacylase activity"/>
    <property type="evidence" value="ECO:0007669"/>
    <property type="project" value="InterPro"/>
</dbReference>
<organism evidence="2 3">
    <name type="scientific">Shewanella insulae</name>
    <dbReference type="NCBI Taxonomy" id="2681496"/>
    <lineage>
        <taxon>Bacteria</taxon>
        <taxon>Pseudomonadati</taxon>
        <taxon>Pseudomonadota</taxon>
        <taxon>Gammaproteobacteria</taxon>
        <taxon>Alteromonadales</taxon>
        <taxon>Shewanellaceae</taxon>
        <taxon>Shewanella</taxon>
    </lineage>
</organism>
<keyword evidence="3" id="KW-1185">Reference proteome</keyword>
<dbReference type="Pfam" id="PF04073">
    <property type="entry name" value="tRNA_edit"/>
    <property type="match status" value="1"/>
</dbReference>
<feature type="domain" description="YbaK/aminoacyl-tRNA synthetase-associated" evidence="1">
    <location>
        <begin position="32"/>
        <end position="144"/>
    </location>
</feature>
<evidence type="ECO:0000313" key="3">
    <source>
        <dbReference type="Proteomes" id="UP000474778"/>
    </source>
</evidence>
<dbReference type="Proteomes" id="UP000474778">
    <property type="component" value="Unassembled WGS sequence"/>
</dbReference>
<comment type="caution">
    <text evidence="2">The sequence shown here is derived from an EMBL/GenBank/DDBJ whole genome shotgun (WGS) entry which is preliminary data.</text>
</comment>
<gene>
    <name evidence="2" type="ORF">GNT65_19580</name>
</gene>
<dbReference type="Gene3D" id="3.90.960.10">
    <property type="entry name" value="YbaK/aminoacyl-tRNA synthetase-associated domain"/>
    <property type="match status" value="1"/>
</dbReference>
<sequence length="159" mass="18144">MSISNRLNHYLTKHDVNYEIVLHRHSYNSISSAVAAQLAPAQVAKGVILEDHQGRRIMAVLPTDHKINLKALGDKLNRDLHLVKEQSVYQMFDDCEHGAIPSLGAAYNIETIYDDLLIEAKELYLEAGDHTSLVRLNREDFIKLIKDAKHLRFSYQSIH</sequence>
<proteinExistence type="predicted"/>
<dbReference type="RefSeq" id="WP_160798864.1">
    <property type="nucleotide sequence ID" value="NZ_CANMWR010000008.1"/>
</dbReference>
<name>A0A6L7I2V2_9GAMM</name>
<dbReference type="CDD" id="cd04332">
    <property type="entry name" value="YbaK_like"/>
    <property type="match status" value="1"/>
</dbReference>
<dbReference type="InterPro" id="IPR007214">
    <property type="entry name" value="YbaK/aa-tRNA-synth-assoc-dom"/>
</dbReference>
<protein>
    <recommendedName>
        <fullName evidence="1">YbaK/aminoacyl-tRNA synthetase-associated domain-containing protein</fullName>
    </recommendedName>
</protein>
<dbReference type="EMBL" id="WRPA01000027">
    <property type="protein sequence ID" value="MXR70862.1"/>
    <property type="molecule type" value="Genomic_DNA"/>
</dbReference>
<dbReference type="AlphaFoldDB" id="A0A6L7I2V2"/>
<dbReference type="InterPro" id="IPR036754">
    <property type="entry name" value="YbaK/aa-tRNA-synt-asso_dom_sf"/>
</dbReference>
<accession>A0A6L7I2V2</accession>